<keyword evidence="3" id="KW-1185">Reference proteome</keyword>
<protein>
    <submittedName>
        <fullName evidence="2">Uncharacterized protein</fullName>
    </submittedName>
</protein>
<name>G5CQV2_9VIRU</name>
<proteinExistence type="predicted"/>
<dbReference type="KEGG" id="vg:11257323"/>
<organism evidence="2 3">
    <name type="scientific">Megavirus chiliensis</name>
    <dbReference type="NCBI Taxonomy" id="1094892"/>
    <lineage>
        <taxon>Viruses</taxon>
        <taxon>Varidnaviria</taxon>
        <taxon>Bamfordvirae</taxon>
        <taxon>Nucleocytoviricota</taxon>
        <taxon>Megaviricetes</taxon>
        <taxon>Imitervirales</taxon>
        <taxon>Mimiviridae</taxon>
        <taxon>Megamimivirinae</taxon>
        <taxon>Megavirus</taxon>
        <taxon>Megavirus chilense</taxon>
    </lineage>
</organism>
<evidence type="ECO:0000313" key="3">
    <source>
        <dbReference type="Proteomes" id="UP000202558"/>
    </source>
</evidence>
<dbReference type="Proteomes" id="UP000202558">
    <property type="component" value="Segment"/>
</dbReference>
<accession>G5CQV2</accession>
<evidence type="ECO:0000256" key="1">
    <source>
        <dbReference type="SAM" id="MobiDB-lite"/>
    </source>
</evidence>
<feature type="region of interest" description="Disordered" evidence="1">
    <location>
        <begin position="41"/>
        <end position="65"/>
    </location>
</feature>
<feature type="compositionally biased region" description="Basic and acidic residues" evidence="1">
    <location>
        <begin position="55"/>
        <end position="65"/>
    </location>
</feature>
<reference evidence="2 3" key="1">
    <citation type="journal article" date="2011" name="Proc. Natl. Acad. Sci. U.S.A.">
        <title>Distant Mimivirus relative with a larger genome highlights the fundamental features of Megaviridae.</title>
        <authorList>
            <person name="Arslan D."/>
            <person name="Legendre M."/>
            <person name="Seltzer V."/>
            <person name="Abergel C."/>
            <person name="Claverie J.M."/>
        </authorList>
    </citation>
    <scope>NUCLEOTIDE SEQUENCE [LARGE SCALE GENOMIC DNA]</scope>
    <source>
        <strain evidence="2">Claverie Las Cruses</strain>
    </source>
</reference>
<evidence type="ECO:0000313" key="2">
    <source>
        <dbReference type="EMBL" id="AEQ32990.1"/>
    </source>
</evidence>
<sequence length="65" mass="7739">MSTRISFPMERYMMVSHGMSNYMIVSNEMPNYLLHNSQPNNFNKRKYVDPSKNYSDSKKIKLTDK</sequence>
<dbReference type="EMBL" id="JN258408">
    <property type="protein sequence ID" value="AEQ32990.1"/>
    <property type="molecule type" value="Genomic_DNA"/>
</dbReference>
<gene>
    <name evidence="2" type="primary">mchi_79</name>
</gene>